<dbReference type="NCBIfam" id="TIGR03552">
    <property type="entry name" value="F420_cofC"/>
    <property type="match status" value="1"/>
</dbReference>
<dbReference type="Pfam" id="PF01983">
    <property type="entry name" value="CofC"/>
    <property type="match status" value="1"/>
</dbReference>
<dbReference type="PANTHER" id="PTHR40392:SF1">
    <property type="entry name" value="2-PHOSPHO-L-LACTATE GUANYLYLTRANSFERASE"/>
    <property type="match status" value="1"/>
</dbReference>
<proteinExistence type="predicted"/>
<evidence type="ECO:0000256" key="2">
    <source>
        <dbReference type="ARBA" id="ARBA00022695"/>
    </source>
</evidence>
<keyword evidence="3" id="KW-0547">Nucleotide-binding</keyword>
<protein>
    <submittedName>
        <fullName evidence="5">2-phospho-L-lactate guanylyltransferase</fullName>
        <ecNumber evidence="5">2.7.7.68</ecNumber>
    </submittedName>
</protein>
<keyword evidence="2 5" id="KW-0548">Nucleotidyltransferase</keyword>
<dbReference type="Proteomes" id="UP001596072">
    <property type="component" value="Unassembled WGS sequence"/>
</dbReference>
<accession>A0ABW0ZFG9</accession>
<dbReference type="RefSeq" id="WP_378527179.1">
    <property type="nucleotide sequence ID" value="NZ_JBHSNS010000005.1"/>
</dbReference>
<sequence length="213" mass="21171">MVSRPDGFVVLLPVKSPGTGKSRLAGLSDCERSRLAAAFARDALAACLATPAITRVVVVSDDAEFAADLAALGAETYPDAGGGLNAALRQAAAALRIGAPGLRPVALCADLPALRPEDLATALDFVASTAAPCFVEDADGTGTTLYTAWYDDFDPRFGSASAAAHTSAGTTSVPGDLPGLRRDVDDVTGLAEASALGVGLATAGALAGCAIPG</sequence>
<organism evidence="5 6">
    <name type="scientific">Nocardioides vastitatis</name>
    <dbReference type="NCBI Taxonomy" id="2568655"/>
    <lineage>
        <taxon>Bacteria</taxon>
        <taxon>Bacillati</taxon>
        <taxon>Actinomycetota</taxon>
        <taxon>Actinomycetes</taxon>
        <taxon>Propionibacteriales</taxon>
        <taxon>Nocardioidaceae</taxon>
        <taxon>Nocardioides</taxon>
    </lineage>
</organism>
<keyword evidence="6" id="KW-1185">Reference proteome</keyword>
<dbReference type="InterPro" id="IPR029044">
    <property type="entry name" value="Nucleotide-diphossugar_trans"/>
</dbReference>
<comment type="caution">
    <text evidence="5">The sequence shown here is derived from an EMBL/GenBank/DDBJ whole genome shotgun (WGS) entry which is preliminary data.</text>
</comment>
<evidence type="ECO:0000256" key="4">
    <source>
        <dbReference type="ARBA" id="ARBA00023134"/>
    </source>
</evidence>
<reference evidence="6" key="1">
    <citation type="journal article" date="2019" name="Int. J. Syst. Evol. Microbiol.">
        <title>The Global Catalogue of Microorganisms (GCM) 10K type strain sequencing project: providing services to taxonomists for standard genome sequencing and annotation.</title>
        <authorList>
            <consortium name="The Broad Institute Genomics Platform"/>
            <consortium name="The Broad Institute Genome Sequencing Center for Infectious Disease"/>
            <person name="Wu L."/>
            <person name="Ma J."/>
        </authorList>
    </citation>
    <scope>NUCLEOTIDE SEQUENCE [LARGE SCALE GENOMIC DNA]</scope>
    <source>
        <strain evidence="6">YIM 94188</strain>
    </source>
</reference>
<dbReference type="GO" id="GO:0043814">
    <property type="term" value="F:phospholactate guanylyltransferase activity"/>
    <property type="evidence" value="ECO:0007669"/>
    <property type="project" value="UniProtKB-EC"/>
</dbReference>
<evidence type="ECO:0000256" key="1">
    <source>
        <dbReference type="ARBA" id="ARBA00022679"/>
    </source>
</evidence>
<dbReference type="SUPFAM" id="SSF53448">
    <property type="entry name" value="Nucleotide-diphospho-sugar transferases"/>
    <property type="match status" value="1"/>
</dbReference>
<evidence type="ECO:0000256" key="3">
    <source>
        <dbReference type="ARBA" id="ARBA00022741"/>
    </source>
</evidence>
<dbReference type="EMBL" id="JBHSNS010000005">
    <property type="protein sequence ID" value="MFC5729749.1"/>
    <property type="molecule type" value="Genomic_DNA"/>
</dbReference>
<dbReference type="InterPro" id="IPR002835">
    <property type="entry name" value="CofC"/>
</dbReference>
<keyword evidence="4" id="KW-0342">GTP-binding</keyword>
<dbReference type="PANTHER" id="PTHR40392">
    <property type="entry name" value="2-PHOSPHO-L-LACTATE GUANYLYLTRANSFERASE"/>
    <property type="match status" value="1"/>
</dbReference>
<evidence type="ECO:0000313" key="6">
    <source>
        <dbReference type="Proteomes" id="UP001596072"/>
    </source>
</evidence>
<name>A0ABW0ZFG9_9ACTN</name>
<keyword evidence="1 5" id="KW-0808">Transferase</keyword>
<evidence type="ECO:0000313" key="5">
    <source>
        <dbReference type="EMBL" id="MFC5729749.1"/>
    </source>
</evidence>
<dbReference type="Gene3D" id="3.90.550.10">
    <property type="entry name" value="Spore Coat Polysaccharide Biosynthesis Protein SpsA, Chain A"/>
    <property type="match status" value="1"/>
</dbReference>
<dbReference type="EC" id="2.7.7.68" evidence="5"/>
<gene>
    <name evidence="5" type="primary">cofC</name>
    <name evidence="5" type="ORF">ACFPQB_12545</name>
</gene>